<feature type="compositionally biased region" description="Low complexity" evidence="1">
    <location>
        <begin position="158"/>
        <end position="168"/>
    </location>
</feature>
<evidence type="ECO:0000256" key="1">
    <source>
        <dbReference type="SAM" id="MobiDB-lite"/>
    </source>
</evidence>
<feature type="region of interest" description="Disordered" evidence="1">
    <location>
        <begin position="1"/>
        <end position="473"/>
    </location>
</feature>
<feature type="compositionally biased region" description="Acidic residues" evidence="1">
    <location>
        <begin position="260"/>
        <end position="280"/>
    </location>
</feature>
<evidence type="ECO:0000313" key="2">
    <source>
        <dbReference type="EMBL" id="KAK0536486.1"/>
    </source>
</evidence>
<feature type="compositionally biased region" description="Low complexity" evidence="1">
    <location>
        <begin position="85"/>
        <end position="94"/>
    </location>
</feature>
<reference evidence="2" key="1">
    <citation type="journal article" date="2023" name="PhytoFront">
        <title>Draft Genome Resources of Seven Strains of Tilletia horrida, Causal Agent of Kernel Smut of Rice.</title>
        <authorList>
            <person name="Khanal S."/>
            <person name="Antony Babu S."/>
            <person name="Zhou X.G."/>
        </authorList>
    </citation>
    <scope>NUCLEOTIDE SEQUENCE</scope>
    <source>
        <strain evidence="2">TX3</strain>
    </source>
</reference>
<feature type="compositionally biased region" description="Pro residues" evidence="1">
    <location>
        <begin position="734"/>
        <end position="744"/>
    </location>
</feature>
<comment type="caution">
    <text evidence="2">The sequence shown here is derived from an EMBL/GenBank/DDBJ whole genome shotgun (WGS) entry which is preliminary data.</text>
</comment>
<feature type="compositionally biased region" description="Low complexity" evidence="1">
    <location>
        <begin position="405"/>
        <end position="421"/>
    </location>
</feature>
<feature type="compositionally biased region" description="Gly residues" evidence="1">
    <location>
        <begin position="932"/>
        <end position="942"/>
    </location>
</feature>
<feature type="compositionally biased region" description="Basic and acidic residues" evidence="1">
    <location>
        <begin position="586"/>
        <end position="600"/>
    </location>
</feature>
<dbReference type="Proteomes" id="UP001176521">
    <property type="component" value="Unassembled WGS sequence"/>
</dbReference>
<feature type="compositionally biased region" description="Basic and acidic residues" evidence="1">
    <location>
        <begin position="1"/>
        <end position="12"/>
    </location>
</feature>
<dbReference type="EMBL" id="JAPDMQ010000076">
    <property type="protein sequence ID" value="KAK0536486.1"/>
    <property type="molecule type" value="Genomic_DNA"/>
</dbReference>
<organism evidence="2 3">
    <name type="scientific">Tilletia horrida</name>
    <dbReference type="NCBI Taxonomy" id="155126"/>
    <lineage>
        <taxon>Eukaryota</taxon>
        <taxon>Fungi</taxon>
        <taxon>Dikarya</taxon>
        <taxon>Basidiomycota</taxon>
        <taxon>Ustilaginomycotina</taxon>
        <taxon>Exobasidiomycetes</taxon>
        <taxon>Tilletiales</taxon>
        <taxon>Tilletiaceae</taxon>
        <taxon>Tilletia</taxon>
    </lineage>
</organism>
<name>A0AAN6GE25_9BASI</name>
<feature type="compositionally biased region" description="Polar residues" evidence="1">
    <location>
        <begin position="195"/>
        <end position="204"/>
    </location>
</feature>
<proteinExistence type="predicted"/>
<feature type="compositionally biased region" description="Acidic residues" evidence="1">
    <location>
        <begin position="243"/>
        <end position="252"/>
    </location>
</feature>
<feature type="compositionally biased region" description="Acidic residues" evidence="1">
    <location>
        <begin position="95"/>
        <end position="107"/>
    </location>
</feature>
<protein>
    <submittedName>
        <fullName evidence="2">Uncharacterized protein</fullName>
    </submittedName>
</protein>
<evidence type="ECO:0000313" key="3">
    <source>
        <dbReference type="Proteomes" id="UP001176521"/>
    </source>
</evidence>
<sequence>MPETRRGYKTREEEEEAAAARAAAASTQPHGAEPSQVKHEATEGSTSALLKPEPSAEATLPEGASLEVGEAQSGNKDSDGDSDSDLSSLSSLTDLSEDENDEPESEELERAPTPAGNESAADEEEVAVAEAAAEHESDAQVALRFQAEQEVGRRRSARQSSASGSAVQTQPPAKTDKKGKGRAPAAAVEPDVDPSSRTDASQSGLRKIKKINAKLRPPLHDPPPPAADAAHPKPDPWDLGVGPDEEEDGSGDDEGRLAELEQDFDDDGGDDDEEDNDADDTFQLGGSGPAAVRKVVSKAKRSVAPPTSQKATPSASQKAASAQQTSAPATSPSKNRASGSIIAVRKAPGQAQQTKSGFLPQERSALRKAEAVPSSSTSTLAVDDRPSAIAKTAIKKSRTAISQRPEAPVAAPVEAVTAAKASSHPVNAPQDGSPKELMDWPSSSKLPVGSRQEEQGQPKKEKAGPYLNQEQEEVARKRLSELQGLVAHLRDSIKPNAEKNRKKCAVKIKVIKARLAATDRLRATQTSSDLQLTDLAKASTSAKTLEKAEAKEVHRDAPLAGSSKTSGSQLKKKRASVMDSDDEAELAAKEERQRISDQRIHKSKASTSSVPGPKIKVEDKSLGSSGDRPVGSDATGRHRSGTGPGTPLPPIKVQKRPGMSMAGAGSSSSSNKPSGVSAAGAPALGKAGSAASSSAQMTGSKPGGAAAAATAATLAGNKEQEWNKLLYGPNSTTPAPPAPAPGIPNIPKKTPSAAAGVKTESPGSAQRLGKSKAAAAGMRSGTGTGVGTVVQMRNPDKLTENEEELTEEQMQERKAQAMAEYDDDSVAINLLGYDDNITLIENEMHQWDHMGLFGDPRSYARLGAVFARATFLPLKEFAEVADPTLTQREAFAKARAFRAARREAKERAQSSAGNGLEHKNGGDGSSSSALHGGMGGEGGVTPGGRSTAGGVSMEE</sequence>
<feature type="region of interest" description="Disordered" evidence="1">
    <location>
        <begin position="902"/>
        <end position="955"/>
    </location>
</feature>
<feature type="compositionally biased region" description="Low complexity" evidence="1">
    <location>
        <begin position="302"/>
        <end position="333"/>
    </location>
</feature>
<feature type="compositionally biased region" description="Low complexity" evidence="1">
    <location>
        <begin position="703"/>
        <end position="716"/>
    </location>
</feature>
<keyword evidence="3" id="KW-1185">Reference proteome</keyword>
<feature type="compositionally biased region" description="Basic and acidic residues" evidence="1">
    <location>
        <begin position="544"/>
        <end position="557"/>
    </location>
</feature>
<accession>A0AAN6GE25</accession>
<feature type="compositionally biased region" description="Low complexity" evidence="1">
    <location>
        <begin position="658"/>
        <end position="695"/>
    </location>
</feature>
<feature type="compositionally biased region" description="Basic and acidic residues" evidence="1">
    <location>
        <begin position="451"/>
        <end position="463"/>
    </location>
</feature>
<dbReference type="AlphaFoldDB" id="A0AAN6GE25"/>
<gene>
    <name evidence="2" type="ORF">OC842_001976</name>
</gene>
<feature type="region of interest" description="Disordered" evidence="1">
    <location>
        <begin position="540"/>
        <end position="802"/>
    </location>
</feature>